<gene>
    <name evidence="3" type="ORF">ABT276_20360</name>
</gene>
<reference evidence="3 4" key="1">
    <citation type="submission" date="2024-06" db="EMBL/GenBank/DDBJ databases">
        <title>The Natural Products Discovery Center: Release of the First 8490 Sequenced Strains for Exploring Actinobacteria Biosynthetic Diversity.</title>
        <authorList>
            <person name="Kalkreuter E."/>
            <person name="Kautsar S.A."/>
            <person name="Yang D."/>
            <person name="Bader C.D."/>
            <person name="Teijaro C.N."/>
            <person name="Fluegel L."/>
            <person name="Davis C.M."/>
            <person name="Simpson J.R."/>
            <person name="Lauterbach L."/>
            <person name="Steele A.D."/>
            <person name="Gui C."/>
            <person name="Meng S."/>
            <person name="Li G."/>
            <person name="Viehrig K."/>
            <person name="Ye F."/>
            <person name="Su P."/>
            <person name="Kiefer A.F."/>
            <person name="Nichols A."/>
            <person name="Cepeda A.J."/>
            <person name="Yan W."/>
            <person name="Fan B."/>
            <person name="Jiang Y."/>
            <person name="Adhikari A."/>
            <person name="Zheng C.-J."/>
            <person name="Schuster L."/>
            <person name="Cowan T.M."/>
            <person name="Smanski M.J."/>
            <person name="Chevrette M.G."/>
            <person name="De Carvalho L.P.S."/>
            <person name="Shen B."/>
        </authorList>
    </citation>
    <scope>NUCLEOTIDE SEQUENCE [LARGE SCALE GENOMIC DNA]</scope>
    <source>
        <strain evidence="3 4">NPDC000837</strain>
    </source>
</reference>
<feature type="compositionally biased region" description="Basic residues" evidence="1">
    <location>
        <begin position="1"/>
        <end position="18"/>
    </location>
</feature>
<dbReference type="SMART" id="SM00091">
    <property type="entry name" value="PAS"/>
    <property type="match status" value="1"/>
</dbReference>
<evidence type="ECO:0000256" key="1">
    <source>
        <dbReference type="SAM" id="MobiDB-lite"/>
    </source>
</evidence>
<dbReference type="Gene3D" id="3.30.450.20">
    <property type="entry name" value="PAS domain"/>
    <property type="match status" value="1"/>
</dbReference>
<organism evidence="3 4">
    <name type="scientific">Streptomyces xantholiticus</name>
    <dbReference type="NCBI Taxonomy" id="68285"/>
    <lineage>
        <taxon>Bacteria</taxon>
        <taxon>Bacillati</taxon>
        <taxon>Actinomycetota</taxon>
        <taxon>Actinomycetes</taxon>
        <taxon>Kitasatosporales</taxon>
        <taxon>Streptomycetaceae</taxon>
        <taxon>Streptomyces</taxon>
    </lineage>
</organism>
<evidence type="ECO:0000313" key="4">
    <source>
        <dbReference type="Proteomes" id="UP001445472"/>
    </source>
</evidence>
<dbReference type="Proteomes" id="UP001445472">
    <property type="component" value="Unassembled WGS sequence"/>
</dbReference>
<evidence type="ECO:0000259" key="2">
    <source>
        <dbReference type="SMART" id="SM00091"/>
    </source>
</evidence>
<protein>
    <submittedName>
        <fullName evidence="3">PAS domain-containing protein</fullName>
    </submittedName>
</protein>
<dbReference type="InterPro" id="IPR000014">
    <property type="entry name" value="PAS"/>
</dbReference>
<dbReference type="SUPFAM" id="SSF55785">
    <property type="entry name" value="PYP-like sensor domain (PAS domain)"/>
    <property type="match status" value="1"/>
</dbReference>
<dbReference type="EMBL" id="JBEPBX010000018">
    <property type="protein sequence ID" value="MER6615669.1"/>
    <property type="molecule type" value="Genomic_DNA"/>
</dbReference>
<feature type="domain" description="PAS" evidence="2">
    <location>
        <begin position="31"/>
        <end position="97"/>
    </location>
</feature>
<sequence>MFRPRARERRNPRRKARRLPTTPPTPRTQSRALPLLLAATPSPYPMAAPDLVIVDVNEAYLRATGRSREDLVGRHVFEAFPDTRPDGVRSGGPRRGGCPPRERRT</sequence>
<keyword evidence="4" id="KW-1185">Reference proteome</keyword>
<name>A0ABV1UXZ6_9ACTN</name>
<proteinExistence type="predicted"/>
<dbReference type="RefSeq" id="WP_351977195.1">
    <property type="nucleotide sequence ID" value="NZ_JBEPBX010000018.1"/>
</dbReference>
<comment type="caution">
    <text evidence="3">The sequence shown here is derived from an EMBL/GenBank/DDBJ whole genome shotgun (WGS) entry which is preliminary data.</text>
</comment>
<evidence type="ECO:0000313" key="3">
    <source>
        <dbReference type="EMBL" id="MER6615669.1"/>
    </source>
</evidence>
<dbReference type="InterPro" id="IPR035965">
    <property type="entry name" value="PAS-like_dom_sf"/>
</dbReference>
<dbReference type="CDD" id="cd00130">
    <property type="entry name" value="PAS"/>
    <property type="match status" value="1"/>
</dbReference>
<accession>A0ABV1UXZ6</accession>
<feature type="region of interest" description="Disordered" evidence="1">
    <location>
        <begin position="1"/>
        <end position="32"/>
    </location>
</feature>
<feature type="region of interest" description="Disordered" evidence="1">
    <location>
        <begin position="80"/>
        <end position="105"/>
    </location>
</feature>
<dbReference type="Pfam" id="PF00989">
    <property type="entry name" value="PAS"/>
    <property type="match status" value="1"/>
</dbReference>
<dbReference type="InterPro" id="IPR013767">
    <property type="entry name" value="PAS_fold"/>
</dbReference>